<dbReference type="PROSITE" id="PS50972">
    <property type="entry name" value="PTERIN_BINDING"/>
    <property type="match status" value="1"/>
</dbReference>
<dbReference type="InterPro" id="IPR006390">
    <property type="entry name" value="DHP_synth_dom"/>
</dbReference>
<dbReference type="GO" id="GO:0005829">
    <property type="term" value="C:cytosol"/>
    <property type="evidence" value="ECO:0007669"/>
    <property type="project" value="TreeGrafter"/>
</dbReference>
<comment type="cofactor">
    <cofactor evidence="2">
        <name>Mg(2+)</name>
        <dbReference type="ChEBI" id="CHEBI:18420"/>
    </cofactor>
</comment>
<gene>
    <name evidence="10" type="ORF">UFOPK1446_00610</name>
</gene>
<evidence type="ECO:0000256" key="8">
    <source>
        <dbReference type="ARBA" id="ARBA00022909"/>
    </source>
</evidence>
<name>A0A6J6C0H1_9ZZZZ</name>
<keyword evidence="5" id="KW-0808">Transferase</keyword>
<dbReference type="PANTHER" id="PTHR20941:SF1">
    <property type="entry name" value="FOLIC ACID SYNTHESIS PROTEIN FOL1"/>
    <property type="match status" value="1"/>
</dbReference>
<dbReference type="NCBIfam" id="TIGR01496">
    <property type="entry name" value="DHPS"/>
    <property type="match status" value="1"/>
</dbReference>
<protein>
    <recommendedName>
        <fullName evidence="4">dihydropteroate synthase</fullName>
        <ecNumber evidence="4">2.5.1.15</ecNumber>
    </recommendedName>
</protein>
<dbReference type="AlphaFoldDB" id="A0A6J6C0H1"/>
<dbReference type="InterPro" id="IPR045031">
    <property type="entry name" value="DHP_synth-like"/>
</dbReference>
<dbReference type="EMBL" id="CAEZSO010000108">
    <property type="protein sequence ID" value="CAB4544507.1"/>
    <property type="molecule type" value="Genomic_DNA"/>
</dbReference>
<dbReference type="EC" id="2.5.1.15" evidence="4"/>
<evidence type="ECO:0000256" key="2">
    <source>
        <dbReference type="ARBA" id="ARBA00001946"/>
    </source>
</evidence>
<comment type="catalytic activity">
    <reaction evidence="1">
        <text>(7,8-dihydropterin-6-yl)methyl diphosphate + 4-aminobenzoate = 7,8-dihydropteroate + diphosphate</text>
        <dbReference type="Rhea" id="RHEA:19949"/>
        <dbReference type="ChEBI" id="CHEBI:17836"/>
        <dbReference type="ChEBI" id="CHEBI:17839"/>
        <dbReference type="ChEBI" id="CHEBI:33019"/>
        <dbReference type="ChEBI" id="CHEBI:72950"/>
        <dbReference type="EC" id="2.5.1.15"/>
    </reaction>
</comment>
<dbReference type="Pfam" id="PF00809">
    <property type="entry name" value="Pterin_bind"/>
    <property type="match status" value="1"/>
</dbReference>
<comment type="pathway">
    <text evidence="3">Cofactor biosynthesis; tetrahydrofolate biosynthesis; 7,8-dihydrofolate from 2-amino-4-hydroxy-6-hydroxymethyl-7,8-dihydropteridine diphosphate and 4-aminobenzoate: step 1/2.</text>
</comment>
<dbReference type="GO" id="GO:0046872">
    <property type="term" value="F:metal ion binding"/>
    <property type="evidence" value="ECO:0007669"/>
    <property type="project" value="UniProtKB-KW"/>
</dbReference>
<dbReference type="GO" id="GO:0004156">
    <property type="term" value="F:dihydropteroate synthase activity"/>
    <property type="evidence" value="ECO:0007669"/>
    <property type="project" value="UniProtKB-EC"/>
</dbReference>
<evidence type="ECO:0000256" key="6">
    <source>
        <dbReference type="ARBA" id="ARBA00022723"/>
    </source>
</evidence>
<dbReference type="GO" id="GO:0046656">
    <property type="term" value="P:folic acid biosynthetic process"/>
    <property type="evidence" value="ECO:0007669"/>
    <property type="project" value="UniProtKB-KW"/>
</dbReference>
<dbReference type="InterPro" id="IPR000489">
    <property type="entry name" value="Pterin-binding_dom"/>
</dbReference>
<evidence type="ECO:0000256" key="3">
    <source>
        <dbReference type="ARBA" id="ARBA00004763"/>
    </source>
</evidence>
<keyword evidence="8" id="KW-0289">Folate biosynthesis</keyword>
<evidence type="ECO:0000256" key="5">
    <source>
        <dbReference type="ARBA" id="ARBA00022679"/>
    </source>
</evidence>
<evidence type="ECO:0000313" key="10">
    <source>
        <dbReference type="EMBL" id="CAB4544507.1"/>
    </source>
</evidence>
<feature type="domain" description="Pterin-binding" evidence="9">
    <location>
        <begin position="25"/>
        <end position="285"/>
    </location>
</feature>
<dbReference type="GO" id="GO:0046654">
    <property type="term" value="P:tetrahydrofolate biosynthetic process"/>
    <property type="evidence" value="ECO:0007669"/>
    <property type="project" value="TreeGrafter"/>
</dbReference>
<evidence type="ECO:0000259" key="9">
    <source>
        <dbReference type="PROSITE" id="PS50972"/>
    </source>
</evidence>
<evidence type="ECO:0000256" key="4">
    <source>
        <dbReference type="ARBA" id="ARBA00012458"/>
    </source>
</evidence>
<evidence type="ECO:0000256" key="7">
    <source>
        <dbReference type="ARBA" id="ARBA00022842"/>
    </source>
</evidence>
<dbReference type="PROSITE" id="PS00793">
    <property type="entry name" value="DHPS_2"/>
    <property type="match status" value="1"/>
</dbReference>
<keyword evidence="7" id="KW-0460">Magnesium</keyword>
<organism evidence="10">
    <name type="scientific">freshwater metagenome</name>
    <dbReference type="NCBI Taxonomy" id="449393"/>
    <lineage>
        <taxon>unclassified sequences</taxon>
        <taxon>metagenomes</taxon>
        <taxon>ecological metagenomes</taxon>
    </lineage>
</organism>
<evidence type="ECO:0000256" key="1">
    <source>
        <dbReference type="ARBA" id="ARBA00000012"/>
    </source>
</evidence>
<dbReference type="InterPro" id="IPR011005">
    <property type="entry name" value="Dihydropteroate_synth-like_sf"/>
</dbReference>
<dbReference type="PANTHER" id="PTHR20941">
    <property type="entry name" value="FOLATE SYNTHESIS PROTEINS"/>
    <property type="match status" value="1"/>
</dbReference>
<dbReference type="Gene3D" id="3.20.20.20">
    <property type="entry name" value="Dihydropteroate synthase-like"/>
    <property type="match status" value="1"/>
</dbReference>
<sequence length="295" mass="31529">MVTDLAVVVKHPEGLPAELSQLTRTLVVGVLNVTPDSFSDGGDYLDPQQAIEHGLELVSQGADIVDVGGESTRPGATAIDSTTELSRVIDVVTGLASEGIAVSIDTRRSQVAERALEAGAVLVNDVSGGRADEAMWPLMASVRAPYVLMHNRGEGASQDSLAHYEDVLDEVKRELFEQVDAAIAAGVDASRIVVDPGIGFAKRAEHNWPLVHQSALDDMASWGFPVLLGASRKRFLGVHETGEPRIDDSMEARDALTVELTRRAANSGLWAVRVHRVEANVAVVNSSRVRSEEAL</sequence>
<dbReference type="SUPFAM" id="SSF51717">
    <property type="entry name" value="Dihydropteroate synthetase-like"/>
    <property type="match status" value="1"/>
</dbReference>
<keyword evidence="6" id="KW-0479">Metal-binding</keyword>
<dbReference type="CDD" id="cd00739">
    <property type="entry name" value="DHPS"/>
    <property type="match status" value="1"/>
</dbReference>
<reference evidence="10" key="1">
    <citation type="submission" date="2020-05" db="EMBL/GenBank/DDBJ databases">
        <authorList>
            <person name="Chiriac C."/>
            <person name="Salcher M."/>
            <person name="Ghai R."/>
            <person name="Kavagutti S V."/>
        </authorList>
    </citation>
    <scope>NUCLEOTIDE SEQUENCE</scope>
</reference>
<proteinExistence type="predicted"/>
<accession>A0A6J6C0H1</accession>
<dbReference type="PROSITE" id="PS00792">
    <property type="entry name" value="DHPS_1"/>
    <property type="match status" value="1"/>
</dbReference>